<evidence type="ECO:0000313" key="9">
    <source>
        <dbReference type="EMBL" id="SPJ24643.1"/>
    </source>
</evidence>
<dbReference type="AlphaFoldDB" id="A0A2R8BWY6"/>
<keyword evidence="3" id="KW-0732">Signal</keyword>
<dbReference type="Proteomes" id="UP000244912">
    <property type="component" value="Unassembled WGS sequence"/>
</dbReference>
<dbReference type="PANTHER" id="PTHR34933:SF1">
    <property type="entry name" value="FLAGELLAR L-RING PROTEIN"/>
    <property type="match status" value="1"/>
</dbReference>
<evidence type="ECO:0000256" key="8">
    <source>
        <dbReference type="SAM" id="MobiDB-lite"/>
    </source>
</evidence>
<dbReference type="EMBL" id="ONZF01000005">
    <property type="protein sequence ID" value="SPJ24643.1"/>
    <property type="molecule type" value="Genomic_DNA"/>
</dbReference>
<dbReference type="GO" id="GO:0009279">
    <property type="term" value="C:cell outer membrane"/>
    <property type="evidence" value="ECO:0007669"/>
    <property type="project" value="UniProtKB-SubCell"/>
</dbReference>
<dbReference type="HAMAP" id="MF_00415">
    <property type="entry name" value="FlgH"/>
    <property type="match status" value="1"/>
</dbReference>
<evidence type="ECO:0000256" key="5">
    <source>
        <dbReference type="ARBA" id="ARBA00023143"/>
    </source>
</evidence>
<sequence>MKRVAILMMGLAACGQTTGINAPPPLTPVAESPELVAMQSPGLPLSLDPGFPAQSASLWAGGRDSLLGTSRAETRGDIVTVIIEIDDRAEFSNSSDRSRTGSETMSMPSLIGIPQRLNGRLPDGATMESAVGLNSDSSFSGDGKTSRNEKLTLRVAATVTDILPNGSFAIEGRQELRLNYELRELVVTGFVRPEDISRRNEILYDKIAAARISYGGRGQITNVQQPRYGQRVVDAVLPF</sequence>
<dbReference type="GO" id="GO:0071973">
    <property type="term" value="P:bacterial-type flagellum-dependent cell motility"/>
    <property type="evidence" value="ECO:0007669"/>
    <property type="project" value="InterPro"/>
</dbReference>
<dbReference type="GO" id="GO:0009427">
    <property type="term" value="C:bacterial-type flagellum basal body, distal rod, L ring"/>
    <property type="evidence" value="ECO:0007669"/>
    <property type="project" value="InterPro"/>
</dbReference>
<comment type="similarity">
    <text evidence="2 7">Belongs to the FlgH family.</text>
</comment>
<evidence type="ECO:0000256" key="4">
    <source>
        <dbReference type="ARBA" id="ARBA00023136"/>
    </source>
</evidence>
<keyword evidence="4 7" id="KW-0472">Membrane</keyword>
<keyword evidence="5 7" id="KW-0975">Bacterial flagellum</keyword>
<comment type="subcellular location">
    <subcellularLocation>
        <location evidence="7">Cell outer membrane</location>
    </subcellularLocation>
    <subcellularLocation>
        <location evidence="7">Bacterial flagellum basal body</location>
    </subcellularLocation>
</comment>
<dbReference type="PRINTS" id="PR01008">
    <property type="entry name" value="FLGLRINGFLGH"/>
</dbReference>
<evidence type="ECO:0000313" key="10">
    <source>
        <dbReference type="Proteomes" id="UP000244912"/>
    </source>
</evidence>
<organism evidence="9 10">
    <name type="scientific">Palleronia abyssalis</name>
    <dbReference type="NCBI Taxonomy" id="1501240"/>
    <lineage>
        <taxon>Bacteria</taxon>
        <taxon>Pseudomonadati</taxon>
        <taxon>Pseudomonadota</taxon>
        <taxon>Alphaproteobacteria</taxon>
        <taxon>Rhodobacterales</taxon>
        <taxon>Roseobacteraceae</taxon>
        <taxon>Palleronia</taxon>
    </lineage>
</organism>
<keyword evidence="9" id="KW-0969">Cilium</keyword>
<keyword evidence="10" id="KW-1185">Reference proteome</keyword>
<dbReference type="OrthoDB" id="9789227at2"/>
<comment type="function">
    <text evidence="1 7">Assembles around the rod to form the L-ring and probably protects the motor/basal body from shearing forces during rotation.</text>
</comment>
<keyword evidence="6 7" id="KW-0998">Cell outer membrane</keyword>
<reference evidence="9 10" key="1">
    <citation type="submission" date="2018-03" db="EMBL/GenBank/DDBJ databases">
        <authorList>
            <person name="Keele B.F."/>
        </authorList>
    </citation>
    <scope>NUCLEOTIDE SEQUENCE [LARGE SCALE GENOMIC DNA]</scope>
    <source>
        <strain evidence="9 10">CECT 8504</strain>
    </source>
</reference>
<evidence type="ECO:0000256" key="2">
    <source>
        <dbReference type="ARBA" id="ARBA00006929"/>
    </source>
</evidence>
<evidence type="ECO:0000256" key="7">
    <source>
        <dbReference type="HAMAP-Rule" id="MF_00415"/>
    </source>
</evidence>
<dbReference type="PANTHER" id="PTHR34933">
    <property type="entry name" value="FLAGELLAR L-RING PROTEIN"/>
    <property type="match status" value="1"/>
</dbReference>
<dbReference type="GO" id="GO:0003774">
    <property type="term" value="F:cytoskeletal motor activity"/>
    <property type="evidence" value="ECO:0007669"/>
    <property type="project" value="InterPro"/>
</dbReference>
<keyword evidence="9" id="KW-0966">Cell projection</keyword>
<feature type="region of interest" description="Disordered" evidence="8">
    <location>
        <begin position="122"/>
        <end position="146"/>
    </location>
</feature>
<protein>
    <recommendedName>
        <fullName evidence="7">Flagellar L-ring protein</fullName>
    </recommendedName>
    <alternativeName>
        <fullName evidence="7">Basal body L-ring protein</fullName>
    </alternativeName>
</protein>
<accession>A0A2R8BWY6</accession>
<evidence type="ECO:0000256" key="6">
    <source>
        <dbReference type="ARBA" id="ARBA00023237"/>
    </source>
</evidence>
<proteinExistence type="inferred from homology"/>
<name>A0A2R8BWY6_9RHOB</name>
<evidence type="ECO:0000256" key="3">
    <source>
        <dbReference type="ARBA" id="ARBA00022729"/>
    </source>
</evidence>
<dbReference type="InterPro" id="IPR000527">
    <property type="entry name" value="Flag_Lring"/>
</dbReference>
<evidence type="ECO:0000256" key="1">
    <source>
        <dbReference type="ARBA" id="ARBA00002591"/>
    </source>
</evidence>
<gene>
    <name evidence="7 9" type="primary">flgH</name>
    <name evidence="9" type="ORF">PAA8504_02480</name>
</gene>
<dbReference type="NCBIfam" id="NF001305">
    <property type="entry name" value="PRK00249.1-5"/>
    <property type="match status" value="1"/>
</dbReference>
<comment type="subunit">
    <text evidence="7">The basal body constitutes a major portion of the flagellar organelle and consists of four rings (L,P,S, and M) mounted on a central rod.</text>
</comment>
<dbReference type="Pfam" id="PF02107">
    <property type="entry name" value="FlgH"/>
    <property type="match status" value="1"/>
</dbReference>
<keyword evidence="9" id="KW-0282">Flagellum</keyword>